<keyword evidence="1" id="KW-0106">Calcium</keyword>
<reference evidence="4 5" key="1">
    <citation type="journal article" date="2021" name="Nat. Commun.">
        <title>Incipient diploidization of the medicinal plant Perilla within 10,000 years.</title>
        <authorList>
            <person name="Zhang Y."/>
            <person name="Shen Q."/>
            <person name="Leng L."/>
            <person name="Zhang D."/>
            <person name="Chen S."/>
            <person name="Shi Y."/>
            <person name="Ning Z."/>
            <person name="Chen S."/>
        </authorList>
    </citation>
    <scope>NUCLEOTIDE SEQUENCE [LARGE SCALE GENOMIC DNA]</scope>
    <source>
        <strain evidence="5">cv. PC099</strain>
    </source>
</reference>
<sequence>MEELREIAKSYYDEGSTEVQTKATLFFESMDGDDDKRVNLEEFLEFMRSQGYNHMRNNSFFRLLDRDGNGSLDFTDVMTLYYIIKSGRPFCDCCANFISGVFFTCVRCHNASPRSSFNICHPCHKSRTSGHSHDGGRAFFLDNYTLLQVLTSTSNETNTTAIRTTPIPSSSSSTQQIPTIHPLQRIPSLSTPPQSPTSFMKNK</sequence>
<accession>A0AAD4J9Z8</accession>
<comment type="caution">
    <text evidence="4">The sequence shown here is derived from an EMBL/GenBank/DDBJ whole genome shotgun (WGS) entry which is preliminary data.</text>
</comment>
<dbReference type="Gene3D" id="1.10.238.10">
    <property type="entry name" value="EF-hand"/>
    <property type="match status" value="1"/>
</dbReference>
<dbReference type="PROSITE" id="PS00018">
    <property type="entry name" value="EF_HAND_1"/>
    <property type="match status" value="2"/>
</dbReference>
<evidence type="ECO:0000313" key="5">
    <source>
        <dbReference type="Proteomes" id="UP001190926"/>
    </source>
</evidence>
<organism evidence="4 5">
    <name type="scientific">Perilla frutescens var. hirtella</name>
    <name type="common">Perilla citriodora</name>
    <name type="synonym">Perilla setoyensis</name>
    <dbReference type="NCBI Taxonomy" id="608512"/>
    <lineage>
        <taxon>Eukaryota</taxon>
        <taxon>Viridiplantae</taxon>
        <taxon>Streptophyta</taxon>
        <taxon>Embryophyta</taxon>
        <taxon>Tracheophyta</taxon>
        <taxon>Spermatophyta</taxon>
        <taxon>Magnoliopsida</taxon>
        <taxon>eudicotyledons</taxon>
        <taxon>Gunneridae</taxon>
        <taxon>Pentapetalae</taxon>
        <taxon>asterids</taxon>
        <taxon>lamiids</taxon>
        <taxon>Lamiales</taxon>
        <taxon>Lamiaceae</taxon>
        <taxon>Nepetoideae</taxon>
        <taxon>Elsholtzieae</taxon>
        <taxon>Perilla</taxon>
    </lineage>
</organism>
<feature type="domain" description="EF-hand" evidence="3">
    <location>
        <begin position="18"/>
        <end position="53"/>
    </location>
</feature>
<feature type="region of interest" description="Disordered" evidence="2">
    <location>
        <begin position="157"/>
        <end position="203"/>
    </location>
</feature>
<dbReference type="Proteomes" id="UP001190926">
    <property type="component" value="Unassembled WGS sequence"/>
</dbReference>
<dbReference type="EMBL" id="SDAM02000103">
    <property type="protein sequence ID" value="KAH6829936.1"/>
    <property type="molecule type" value="Genomic_DNA"/>
</dbReference>
<dbReference type="InterPro" id="IPR018247">
    <property type="entry name" value="EF_Hand_1_Ca_BS"/>
</dbReference>
<dbReference type="InterPro" id="IPR002048">
    <property type="entry name" value="EF_hand_dom"/>
</dbReference>
<evidence type="ECO:0000256" key="2">
    <source>
        <dbReference type="SAM" id="MobiDB-lite"/>
    </source>
</evidence>
<dbReference type="PROSITE" id="PS50222">
    <property type="entry name" value="EF_HAND_2"/>
    <property type="match status" value="2"/>
</dbReference>
<dbReference type="InterPro" id="IPR011992">
    <property type="entry name" value="EF-hand-dom_pair"/>
</dbReference>
<gene>
    <name evidence="4" type="ORF">C2S53_020189</name>
</gene>
<feature type="domain" description="EF-hand" evidence="3">
    <location>
        <begin position="60"/>
        <end position="87"/>
    </location>
</feature>
<evidence type="ECO:0000313" key="4">
    <source>
        <dbReference type="EMBL" id="KAH6829936.1"/>
    </source>
</evidence>
<keyword evidence="5" id="KW-1185">Reference proteome</keyword>
<dbReference type="GO" id="GO:0005509">
    <property type="term" value="F:calcium ion binding"/>
    <property type="evidence" value="ECO:0007669"/>
    <property type="project" value="InterPro"/>
</dbReference>
<evidence type="ECO:0000256" key="1">
    <source>
        <dbReference type="ARBA" id="ARBA00022837"/>
    </source>
</evidence>
<protein>
    <recommendedName>
        <fullName evidence="3">EF-hand domain-containing protein</fullName>
    </recommendedName>
</protein>
<feature type="non-terminal residue" evidence="4">
    <location>
        <position position="203"/>
    </location>
</feature>
<name>A0AAD4J9Z8_PERFH</name>
<feature type="compositionally biased region" description="Low complexity" evidence="2">
    <location>
        <begin position="164"/>
        <end position="180"/>
    </location>
</feature>
<dbReference type="SUPFAM" id="SSF47473">
    <property type="entry name" value="EF-hand"/>
    <property type="match status" value="1"/>
</dbReference>
<dbReference type="AlphaFoldDB" id="A0AAD4J9Z8"/>
<evidence type="ECO:0000259" key="3">
    <source>
        <dbReference type="PROSITE" id="PS50222"/>
    </source>
</evidence>
<proteinExistence type="predicted"/>
<dbReference type="SUPFAM" id="SSF57850">
    <property type="entry name" value="RING/U-box"/>
    <property type="match status" value="1"/>
</dbReference>
<feature type="compositionally biased region" description="Low complexity" evidence="2">
    <location>
        <begin position="187"/>
        <end position="203"/>
    </location>
</feature>